<reference evidence="2 3" key="1">
    <citation type="journal article" date="2016" name="Genome Biol. Evol.">
        <title>Divergent and convergent evolution of fungal pathogenicity.</title>
        <authorList>
            <person name="Shang Y."/>
            <person name="Xiao G."/>
            <person name="Zheng P."/>
            <person name="Cen K."/>
            <person name="Zhan S."/>
            <person name="Wang C."/>
        </authorList>
    </citation>
    <scope>NUCLEOTIDE SEQUENCE [LARGE SCALE GENOMIC DNA]</scope>
    <source>
        <strain evidence="2 3">RCEF 1005</strain>
    </source>
</reference>
<feature type="region of interest" description="Disordered" evidence="1">
    <location>
        <begin position="66"/>
        <end position="135"/>
    </location>
</feature>
<dbReference type="EMBL" id="AZHF01000006">
    <property type="protein sequence ID" value="OAA74614.1"/>
    <property type="molecule type" value="Genomic_DNA"/>
</dbReference>
<comment type="caution">
    <text evidence="2">The sequence shown here is derived from an EMBL/GenBank/DDBJ whole genome shotgun (WGS) entry which is preliminary data.</text>
</comment>
<feature type="compositionally biased region" description="Low complexity" evidence="1">
    <location>
        <begin position="80"/>
        <end position="90"/>
    </location>
</feature>
<name>A0A162LRM6_CORDF</name>
<evidence type="ECO:0000256" key="1">
    <source>
        <dbReference type="SAM" id="MobiDB-lite"/>
    </source>
</evidence>
<proteinExistence type="predicted"/>
<feature type="compositionally biased region" description="Low complexity" evidence="1">
    <location>
        <begin position="101"/>
        <end position="117"/>
    </location>
</feature>
<dbReference type="AlphaFoldDB" id="A0A162LRM6"/>
<feature type="compositionally biased region" description="Polar residues" evidence="1">
    <location>
        <begin position="260"/>
        <end position="271"/>
    </location>
</feature>
<sequence>MDAASLHDGLRTKLNRLEAKLELYRQDLLSEFHQHYHELTHNASPSAVANIQDSLSSIFDDYKGLRPCLPQHPPTPAAPAPASQSAGAPAESPPPQVNDSPETATTPQTLLLAPLPADSGNSDAPGSPRDRDHELQGLFTPSYLPLLVASPIPAHDTPISPTDAIGTAVTTSQQSSVAADSPKSAETGRLPATESSIDNSTPNTSMGHPAEEDRFPGRLTTASRRRPSESEAAEAATADDGNSSASSDKGDNKAPRSALRRSSSIYKSPQSPRRVRFEFMGAEFLPTASPQPSDTMMPRSSSPMWEGENVTVDSVLGDDDSDDDLGPPPKKISSSDALRALSREPLEEGTVWTVVNPDSDNAVTHKMQQVDLDKPPAKPATGLQQIQQQPSNNRQAVDDDALDMKKMRAATPAPVSKPSASTSKATPKNKTSLNGSDIRDDDDDMFQFEDEGGKTASQQRPPASEVEDEPSDDENDRTTSASDKGLSSLRSPTTVPPASVPAAKPEPAEPTTPTTTRFHVGSVGSYKGRSIIMPVVKNPEVHAKAASIGNFNSFVGGLDGTSGMDPADLSSYRASVRDRDGFAGTPRSFTERLMMEDMEAERLQEEASQQQQ</sequence>
<dbReference type="OrthoDB" id="5418627at2759"/>
<dbReference type="STRING" id="1081108.A0A162LRM6"/>
<evidence type="ECO:0000313" key="3">
    <source>
        <dbReference type="Proteomes" id="UP000076881"/>
    </source>
</evidence>
<feature type="compositionally biased region" description="Acidic residues" evidence="1">
    <location>
        <begin position="439"/>
        <end position="450"/>
    </location>
</feature>
<feature type="compositionally biased region" description="Acidic residues" evidence="1">
    <location>
        <begin position="465"/>
        <end position="475"/>
    </location>
</feature>
<feature type="region of interest" description="Disordered" evidence="1">
    <location>
        <begin position="155"/>
        <end position="521"/>
    </location>
</feature>
<keyword evidence="3" id="KW-1185">Reference proteome</keyword>
<feature type="compositionally biased region" description="Polar residues" evidence="1">
    <location>
        <begin position="288"/>
        <end position="303"/>
    </location>
</feature>
<protein>
    <submittedName>
        <fullName evidence="2">Uncharacterized protein</fullName>
    </submittedName>
</protein>
<evidence type="ECO:0000313" key="2">
    <source>
        <dbReference type="EMBL" id="OAA74614.1"/>
    </source>
</evidence>
<gene>
    <name evidence="2" type="ORF">LEL_08195</name>
</gene>
<feature type="compositionally biased region" description="Polar residues" evidence="1">
    <location>
        <begin position="168"/>
        <end position="178"/>
    </location>
</feature>
<feature type="compositionally biased region" description="Acidic residues" evidence="1">
    <location>
        <begin position="316"/>
        <end position="325"/>
    </location>
</feature>
<dbReference type="Proteomes" id="UP000076881">
    <property type="component" value="Unassembled WGS sequence"/>
</dbReference>
<feature type="compositionally biased region" description="Polar residues" evidence="1">
    <location>
        <begin position="193"/>
        <end position="206"/>
    </location>
</feature>
<organism evidence="2 3">
    <name type="scientific">Akanthomyces lecanii RCEF 1005</name>
    <dbReference type="NCBI Taxonomy" id="1081108"/>
    <lineage>
        <taxon>Eukaryota</taxon>
        <taxon>Fungi</taxon>
        <taxon>Dikarya</taxon>
        <taxon>Ascomycota</taxon>
        <taxon>Pezizomycotina</taxon>
        <taxon>Sordariomycetes</taxon>
        <taxon>Hypocreomycetidae</taxon>
        <taxon>Hypocreales</taxon>
        <taxon>Cordycipitaceae</taxon>
        <taxon>Akanthomyces</taxon>
        <taxon>Cordyceps confragosa</taxon>
    </lineage>
</organism>
<feature type="compositionally biased region" description="Pro residues" evidence="1">
    <location>
        <begin position="70"/>
        <end position="79"/>
    </location>
</feature>
<feature type="compositionally biased region" description="Low complexity" evidence="1">
    <location>
        <begin position="500"/>
        <end position="516"/>
    </location>
</feature>
<feature type="compositionally biased region" description="Polar residues" evidence="1">
    <location>
        <begin position="418"/>
        <end position="435"/>
    </location>
</feature>
<accession>A0A162LRM6</accession>